<dbReference type="InterPro" id="IPR029069">
    <property type="entry name" value="HotDog_dom_sf"/>
</dbReference>
<dbReference type="Gene3D" id="3.10.129.10">
    <property type="entry name" value="Hotdog Thioesterase"/>
    <property type="match status" value="1"/>
</dbReference>
<dbReference type="AlphaFoldDB" id="A0A159Z556"/>
<dbReference type="PANTHER" id="PTHR12475">
    <property type="match status" value="1"/>
</dbReference>
<dbReference type="Proteomes" id="UP000076128">
    <property type="component" value="Chromosome"/>
</dbReference>
<dbReference type="InterPro" id="IPR051490">
    <property type="entry name" value="THEM6_lcsJ_thioesterase"/>
</dbReference>
<dbReference type="EMBL" id="CP012661">
    <property type="protein sequence ID" value="AMY70351.1"/>
    <property type="molecule type" value="Genomic_DNA"/>
</dbReference>
<dbReference type="SUPFAM" id="SSF54637">
    <property type="entry name" value="Thioesterase/thiol ester dehydrase-isomerase"/>
    <property type="match status" value="1"/>
</dbReference>
<dbReference type="PATRIC" id="fig|1335048.3.peg.3239"/>
<protein>
    <recommendedName>
        <fullName evidence="3">Acyl-CoA thioesterase FadM</fullName>
    </recommendedName>
</protein>
<reference evidence="1 2" key="1">
    <citation type="submission" date="2015-09" db="EMBL/GenBank/DDBJ databases">
        <title>Complete genome sequence of Defluviimonas alba cai42t isolated from an oilfield in Xinjiang.</title>
        <authorList>
            <person name="Geng S."/>
            <person name="Pan X."/>
            <person name="Wu X."/>
        </authorList>
    </citation>
    <scope>NUCLEOTIDE SEQUENCE [LARGE SCALE GENOMIC DNA]</scope>
    <source>
        <strain evidence="2">cai42</strain>
    </source>
</reference>
<evidence type="ECO:0000313" key="1">
    <source>
        <dbReference type="EMBL" id="AMY70351.1"/>
    </source>
</evidence>
<dbReference type="RefSeq" id="WP_066814580.1">
    <property type="nucleotide sequence ID" value="NZ_CP012661.1"/>
</dbReference>
<dbReference type="OrthoDB" id="3727779at2"/>
<name>A0A159Z556_9RHOB</name>
<proteinExistence type="predicted"/>
<dbReference type="STRING" id="1335048.AKL17_3118"/>
<accession>A0A159Z556</accession>
<dbReference type="KEGG" id="daa:AKL17_3118"/>
<gene>
    <name evidence="1" type="ORF">AKL17_3118</name>
</gene>
<keyword evidence="2" id="KW-1185">Reference proteome</keyword>
<organism evidence="1 2">
    <name type="scientific">Frigidibacter mobilis</name>
    <dbReference type="NCBI Taxonomy" id="1335048"/>
    <lineage>
        <taxon>Bacteria</taxon>
        <taxon>Pseudomonadati</taxon>
        <taxon>Pseudomonadota</taxon>
        <taxon>Alphaproteobacteria</taxon>
        <taxon>Rhodobacterales</taxon>
        <taxon>Paracoccaceae</taxon>
        <taxon>Frigidibacter</taxon>
    </lineage>
</organism>
<dbReference type="PANTHER" id="PTHR12475:SF4">
    <property type="entry name" value="PROTEIN THEM6"/>
    <property type="match status" value="1"/>
</dbReference>
<evidence type="ECO:0008006" key="3">
    <source>
        <dbReference type="Google" id="ProtNLM"/>
    </source>
</evidence>
<sequence length="176" mass="20104">MYPFIRMAYAMAKCRKSPPLPVTGTHVSQHICWPWDLDLWVELNNGRTLTLYDLGRIPLAMRTGLIGPLRANRWGITVAGSSVRYRRRVRMFERFEMRSRCLGWDAKFLYMDQSMWRNGECTSQVLIRSAFTGADGIVAPAAVLAAMGSNEQSPPLPDWVQAWISADAERPWPPQF</sequence>
<dbReference type="Pfam" id="PF13279">
    <property type="entry name" value="4HBT_2"/>
    <property type="match status" value="1"/>
</dbReference>
<evidence type="ECO:0000313" key="2">
    <source>
        <dbReference type="Proteomes" id="UP000076128"/>
    </source>
</evidence>